<evidence type="ECO:0000313" key="2">
    <source>
        <dbReference type="EMBL" id="SDK79607.1"/>
    </source>
</evidence>
<evidence type="ECO:0000313" key="3">
    <source>
        <dbReference type="Proteomes" id="UP000199053"/>
    </source>
</evidence>
<organism evidence="2 3">
    <name type="scientific">Maridesulfovibrio ferrireducens</name>
    <dbReference type="NCBI Taxonomy" id="246191"/>
    <lineage>
        <taxon>Bacteria</taxon>
        <taxon>Pseudomonadati</taxon>
        <taxon>Thermodesulfobacteriota</taxon>
        <taxon>Desulfovibrionia</taxon>
        <taxon>Desulfovibrionales</taxon>
        <taxon>Desulfovibrionaceae</taxon>
        <taxon>Maridesulfovibrio</taxon>
    </lineage>
</organism>
<keyword evidence="1" id="KW-1133">Transmembrane helix</keyword>
<keyword evidence="3" id="KW-1185">Reference proteome</keyword>
<reference evidence="3" key="1">
    <citation type="submission" date="2016-10" db="EMBL/GenBank/DDBJ databases">
        <authorList>
            <person name="Varghese N."/>
            <person name="Submissions S."/>
        </authorList>
    </citation>
    <scope>NUCLEOTIDE SEQUENCE [LARGE SCALE GENOMIC DNA]</scope>
    <source>
        <strain evidence="3">DSM 16995</strain>
    </source>
</reference>
<feature type="transmembrane region" description="Helical" evidence="1">
    <location>
        <begin position="12"/>
        <end position="36"/>
    </location>
</feature>
<proteinExistence type="predicted"/>
<dbReference type="AlphaFoldDB" id="A0A1G9ETV9"/>
<gene>
    <name evidence="2" type="ORF">SAMN05660337_1266</name>
</gene>
<dbReference type="Proteomes" id="UP000199053">
    <property type="component" value="Unassembled WGS sequence"/>
</dbReference>
<dbReference type="EMBL" id="FNGA01000002">
    <property type="protein sequence ID" value="SDK79607.1"/>
    <property type="molecule type" value="Genomic_DNA"/>
</dbReference>
<dbReference type="STRING" id="246191.SAMN05660337_1266"/>
<protein>
    <submittedName>
        <fullName evidence="2">Uncharacterized protein</fullName>
    </submittedName>
</protein>
<sequence length="161" mass="19035">MIRALFRLMSYAIVVINLLSCGTFLYIIAPYTSYFFFNDLRFWKYLKYYHKYYFYSAAYIWGLLSREQGLIKTVLPLTSPPMDRPDPTLFRLSKQWTLPEDSCGECNRCCTFIVDCCFLDTSGNRCLCYGSLFWKYFNCGRFPSSQAMLNYCECPKFETRG</sequence>
<accession>A0A1G9ETV9</accession>
<keyword evidence="1" id="KW-0472">Membrane</keyword>
<evidence type="ECO:0000256" key="1">
    <source>
        <dbReference type="SAM" id="Phobius"/>
    </source>
</evidence>
<name>A0A1G9ETV9_9BACT</name>
<keyword evidence="1" id="KW-0812">Transmembrane</keyword>